<organism evidence="11 12">
    <name type="scientific">Manduca sexta</name>
    <name type="common">Tobacco hawkmoth</name>
    <name type="synonym">Tobacco hornworm</name>
    <dbReference type="NCBI Taxonomy" id="7130"/>
    <lineage>
        <taxon>Eukaryota</taxon>
        <taxon>Metazoa</taxon>
        <taxon>Ecdysozoa</taxon>
        <taxon>Arthropoda</taxon>
        <taxon>Hexapoda</taxon>
        <taxon>Insecta</taxon>
        <taxon>Pterygota</taxon>
        <taxon>Neoptera</taxon>
        <taxon>Endopterygota</taxon>
        <taxon>Lepidoptera</taxon>
        <taxon>Glossata</taxon>
        <taxon>Ditrysia</taxon>
        <taxon>Bombycoidea</taxon>
        <taxon>Sphingidae</taxon>
        <taxon>Sphinginae</taxon>
        <taxon>Sphingini</taxon>
        <taxon>Manduca</taxon>
    </lineage>
</organism>
<keyword evidence="9 10" id="KW-0807">Transducer</keyword>
<dbReference type="PANTHER" id="PTHR21137">
    <property type="entry name" value="ODORANT RECEPTOR"/>
    <property type="match status" value="1"/>
</dbReference>
<reference evidence="11" key="1">
    <citation type="journal article" date="2016" name="Insect Biochem. Mol. Biol.">
        <title>Multifaceted biological insights from a draft genome sequence of the tobacco hornworm moth, Manduca sexta.</title>
        <authorList>
            <person name="Kanost M.R."/>
            <person name="Arrese E.L."/>
            <person name="Cao X."/>
            <person name="Chen Y.R."/>
            <person name="Chellapilla S."/>
            <person name="Goldsmith M.R."/>
            <person name="Grosse-Wilde E."/>
            <person name="Heckel D.G."/>
            <person name="Herndon N."/>
            <person name="Jiang H."/>
            <person name="Papanicolaou A."/>
            <person name="Qu J."/>
            <person name="Soulages J.L."/>
            <person name="Vogel H."/>
            <person name="Walters J."/>
            <person name="Waterhouse R.M."/>
            <person name="Ahn S.J."/>
            <person name="Almeida F.C."/>
            <person name="An C."/>
            <person name="Aqrawi P."/>
            <person name="Bretschneider A."/>
            <person name="Bryant W.B."/>
            <person name="Bucks S."/>
            <person name="Chao H."/>
            <person name="Chevignon G."/>
            <person name="Christen J.M."/>
            <person name="Clarke D.F."/>
            <person name="Dittmer N.T."/>
            <person name="Ferguson L.C.F."/>
            <person name="Garavelou S."/>
            <person name="Gordon K.H.J."/>
            <person name="Gunaratna R.T."/>
            <person name="Han Y."/>
            <person name="Hauser F."/>
            <person name="He Y."/>
            <person name="Heidel-Fischer H."/>
            <person name="Hirsh A."/>
            <person name="Hu Y."/>
            <person name="Jiang H."/>
            <person name="Kalra D."/>
            <person name="Klinner C."/>
            <person name="Konig C."/>
            <person name="Kovar C."/>
            <person name="Kroll A.R."/>
            <person name="Kuwar S.S."/>
            <person name="Lee S.L."/>
            <person name="Lehman R."/>
            <person name="Li K."/>
            <person name="Li Z."/>
            <person name="Liang H."/>
            <person name="Lovelace S."/>
            <person name="Lu Z."/>
            <person name="Mansfield J.H."/>
            <person name="McCulloch K.J."/>
            <person name="Mathew T."/>
            <person name="Morton B."/>
            <person name="Muzny D.M."/>
            <person name="Neunemann D."/>
            <person name="Ongeri F."/>
            <person name="Pauchet Y."/>
            <person name="Pu L.L."/>
            <person name="Pyrousis I."/>
            <person name="Rao X.J."/>
            <person name="Redding A."/>
            <person name="Roesel C."/>
            <person name="Sanchez-Gracia A."/>
            <person name="Schaack S."/>
            <person name="Shukla A."/>
            <person name="Tetreau G."/>
            <person name="Wang Y."/>
            <person name="Xiong G.H."/>
            <person name="Traut W."/>
            <person name="Walsh T.K."/>
            <person name="Worley K.C."/>
            <person name="Wu D."/>
            <person name="Wu W."/>
            <person name="Wu Y.Q."/>
            <person name="Zhang X."/>
            <person name="Zou Z."/>
            <person name="Zucker H."/>
            <person name="Briscoe A.D."/>
            <person name="Burmester T."/>
            <person name="Clem R.J."/>
            <person name="Feyereisen R."/>
            <person name="Grimmelikhuijzen C.J.P."/>
            <person name="Hamodrakas S.J."/>
            <person name="Hansson B.S."/>
            <person name="Huguet E."/>
            <person name="Jermiin L.S."/>
            <person name="Lan Q."/>
            <person name="Lehman H.K."/>
            <person name="Lorenzen M."/>
            <person name="Merzendorfer H."/>
            <person name="Michalopoulos I."/>
            <person name="Morton D.B."/>
            <person name="Muthukrishnan S."/>
            <person name="Oakeshott J.G."/>
            <person name="Palmer W."/>
            <person name="Park Y."/>
            <person name="Passarelli A.L."/>
            <person name="Rozas J."/>
            <person name="Schwartz L.M."/>
            <person name="Smith W."/>
            <person name="Southgate A."/>
            <person name="Vilcinskas A."/>
            <person name="Vogt R."/>
            <person name="Wang P."/>
            <person name="Werren J."/>
            <person name="Yu X.Q."/>
            <person name="Zhou J.J."/>
            <person name="Brown S.J."/>
            <person name="Scherer S.E."/>
            <person name="Richards S."/>
            <person name="Blissard G.W."/>
        </authorList>
    </citation>
    <scope>NUCLEOTIDE SEQUENCE</scope>
</reference>
<evidence type="ECO:0000313" key="12">
    <source>
        <dbReference type="Proteomes" id="UP000791440"/>
    </source>
</evidence>
<dbReference type="Pfam" id="PF02949">
    <property type="entry name" value="7tm_6"/>
    <property type="match status" value="1"/>
</dbReference>
<dbReference type="PANTHER" id="PTHR21137:SF35">
    <property type="entry name" value="ODORANT RECEPTOR 19A-RELATED"/>
    <property type="match status" value="1"/>
</dbReference>
<evidence type="ECO:0000256" key="7">
    <source>
        <dbReference type="ARBA" id="ARBA00023136"/>
    </source>
</evidence>
<feature type="transmembrane region" description="Helical" evidence="10">
    <location>
        <begin position="49"/>
        <end position="67"/>
    </location>
</feature>
<dbReference type="Proteomes" id="UP000791440">
    <property type="component" value="Unassembled WGS sequence"/>
</dbReference>
<keyword evidence="3 10" id="KW-0716">Sensory transduction</keyword>
<dbReference type="GO" id="GO:0005886">
    <property type="term" value="C:plasma membrane"/>
    <property type="evidence" value="ECO:0007669"/>
    <property type="project" value="UniProtKB-SubCell"/>
</dbReference>
<evidence type="ECO:0000256" key="8">
    <source>
        <dbReference type="ARBA" id="ARBA00023170"/>
    </source>
</evidence>
<evidence type="ECO:0000256" key="2">
    <source>
        <dbReference type="ARBA" id="ARBA00022475"/>
    </source>
</evidence>
<feature type="transmembrane region" description="Helical" evidence="10">
    <location>
        <begin position="186"/>
        <end position="213"/>
    </location>
</feature>
<dbReference type="GO" id="GO:0007165">
    <property type="term" value="P:signal transduction"/>
    <property type="evidence" value="ECO:0007669"/>
    <property type="project" value="UniProtKB-KW"/>
</dbReference>
<keyword evidence="2" id="KW-1003">Cell membrane</keyword>
<keyword evidence="5 10" id="KW-0552">Olfaction</keyword>
<evidence type="ECO:0000256" key="1">
    <source>
        <dbReference type="ARBA" id="ARBA00004651"/>
    </source>
</evidence>
<dbReference type="InterPro" id="IPR004117">
    <property type="entry name" value="7tm6_olfct_rcpt"/>
</dbReference>
<feature type="transmembrane region" description="Helical" evidence="10">
    <location>
        <begin position="272"/>
        <end position="292"/>
    </location>
</feature>
<comment type="caution">
    <text evidence="10">Lacks conserved residue(s) required for the propagation of feature annotation.</text>
</comment>
<gene>
    <name evidence="11" type="ORF">O3G_MSEX010261</name>
</gene>
<comment type="caution">
    <text evidence="11">The sequence shown here is derived from an EMBL/GenBank/DDBJ whole genome shotgun (WGS) entry which is preliminary data.</text>
</comment>
<dbReference type="GO" id="GO:0004984">
    <property type="term" value="F:olfactory receptor activity"/>
    <property type="evidence" value="ECO:0007669"/>
    <property type="project" value="InterPro"/>
</dbReference>
<feature type="transmembrane region" description="Helical" evidence="10">
    <location>
        <begin position="12"/>
        <end position="29"/>
    </location>
</feature>
<evidence type="ECO:0000256" key="9">
    <source>
        <dbReference type="ARBA" id="ARBA00023224"/>
    </source>
</evidence>
<keyword evidence="7 10" id="KW-0472">Membrane</keyword>
<keyword evidence="6 10" id="KW-1133">Transmembrane helix</keyword>
<keyword evidence="4 10" id="KW-0812">Transmembrane</keyword>
<reference evidence="11" key="2">
    <citation type="submission" date="2020-12" db="EMBL/GenBank/DDBJ databases">
        <authorList>
            <person name="Kanost M."/>
        </authorList>
    </citation>
    <scope>NUCLEOTIDE SEQUENCE</scope>
</reference>
<dbReference type="AlphaFoldDB" id="A0A921ZGR7"/>
<sequence>MASYEGNKTKDFFYKVALLTYLFGLPNFWIEDFKLPKWFMRSFDIFTKIINNVLYFFILMEMIAFFTQENLSEKQKSDLLVYGISHPILYSYRVFISYKEDNLRAVLLDLVVTLKRVYNDVKVERQMIKKSLLYSSALVFSCILAMFFYTFDSILHVIRTGATFNVVITTWPKVEDRSTLANAGRIVFYILWWFFMSRVSGAYTTVICLTTCLSHQYTNLRSYFENLNNIFETNFDQAVKEQKYEDGFKVGIALHLDTLRCTRECHSICQGVFSGQIILNILLLVVLMSQMVNSERTLVTAFATASSASAVLISTGYFMWNAGDVTVEASRLSSAMYLSGWHNCHGRSSITIRKLVVITMFNAQKPVILKGLGIVDLSYQSYLSIVKSSYSVLSLLY</sequence>
<feature type="transmembrane region" description="Helical" evidence="10">
    <location>
        <begin position="298"/>
        <end position="320"/>
    </location>
</feature>
<evidence type="ECO:0000313" key="11">
    <source>
        <dbReference type="EMBL" id="KAG6457380.1"/>
    </source>
</evidence>
<name>A0A921ZGR7_MANSE</name>
<proteinExistence type="inferred from homology"/>
<keyword evidence="8 10" id="KW-0675">Receptor</keyword>
<dbReference type="EMBL" id="JH668545">
    <property type="protein sequence ID" value="KAG6457380.1"/>
    <property type="molecule type" value="Genomic_DNA"/>
</dbReference>
<evidence type="ECO:0000256" key="5">
    <source>
        <dbReference type="ARBA" id="ARBA00022725"/>
    </source>
</evidence>
<accession>A0A921ZGR7</accession>
<dbReference type="GO" id="GO:0005549">
    <property type="term" value="F:odorant binding"/>
    <property type="evidence" value="ECO:0007669"/>
    <property type="project" value="InterPro"/>
</dbReference>
<comment type="similarity">
    <text evidence="10">Belongs to the insect chemoreceptor superfamily. Heteromeric odorant receptor channel (TC 1.A.69) family.</text>
</comment>
<feature type="transmembrane region" description="Helical" evidence="10">
    <location>
        <begin position="132"/>
        <end position="151"/>
    </location>
</feature>
<keyword evidence="12" id="KW-1185">Reference proteome</keyword>
<evidence type="ECO:0000256" key="3">
    <source>
        <dbReference type="ARBA" id="ARBA00022606"/>
    </source>
</evidence>
<evidence type="ECO:0000256" key="6">
    <source>
        <dbReference type="ARBA" id="ARBA00022989"/>
    </source>
</evidence>
<protein>
    <recommendedName>
        <fullName evidence="10">Odorant receptor</fullName>
    </recommendedName>
</protein>
<comment type="subcellular location">
    <subcellularLocation>
        <location evidence="1 10">Cell membrane</location>
        <topology evidence="1 10">Multi-pass membrane protein</topology>
    </subcellularLocation>
</comment>
<evidence type="ECO:0000256" key="4">
    <source>
        <dbReference type="ARBA" id="ARBA00022692"/>
    </source>
</evidence>
<evidence type="ECO:0000256" key="10">
    <source>
        <dbReference type="RuleBase" id="RU351113"/>
    </source>
</evidence>